<dbReference type="InterPro" id="IPR021309">
    <property type="entry name" value="YgaP-like_TM"/>
</dbReference>
<evidence type="ECO:0000313" key="3">
    <source>
        <dbReference type="EMBL" id="MBC3934957.1"/>
    </source>
</evidence>
<comment type="caution">
    <text evidence="3">The sequence shown here is derived from an EMBL/GenBank/DDBJ whole genome shotgun (WGS) entry which is preliminary data.</text>
</comment>
<dbReference type="AlphaFoldDB" id="A0A923KV47"/>
<feature type="domain" description="Inner membrane protein YgaP-like transmembrane" evidence="2">
    <location>
        <begin position="6"/>
        <end position="61"/>
    </location>
</feature>
<dbReference type="Proteomes" id="UP000612361">
    <property type="component" value="Unassembled WGS sequence"/>
</dbReference>
<evidence type="ECO:0000313" key="4">
    <source>
        <dbReference type="Proteomes" id="UP000612361"/>
    </source>
</evidence>
<evidence type="ECO:0000256" key="1">
    <source>
        <dbReference type="SAM" id="Phobius"/>
    </source>
</evidence>
<keyword evidence="4" id="KW-1185">Reference proteome</keyword>
<organism evidence="3 4">
    <name type="scientific">Undibacterium rugosum</name>
    <dbReference type="NCBI Taxonomy" id="2762291"/>
    <lineage>
        <taxon>Bacteria</taxon>
        <taxon>Pseudomonadati</taxon>
        <taxon>Pseudomonadota</taxon>
        <taxon>Betaproteobacteria</taxon>
        <taxon>Burkholderiales</taxon>
        <taxon>Oxalobacteraceae</taxon>
        <taxon>Undibacterium</taxon>
    </lineage>
</organism>
<dbReference type="Pfam" id="PF11127">
    <property type="entry name" value="YgaP-like_TM"/>
    <property type="match status" value="1"/>
</dbReference>
<feature type="transmembrane region" description="Helical" evidence="1">
    <location>
        <begin position="32"/>
        <end position="56"/>
    </location>
</feature>
<dbReference type="RefSeq" id="WP_186880558.1">
    <property type="nucleotide sequence ID" value="NZ_JACOGG010000005.1"/>
</dbReference>
<keyword evidence="1" id="KW-1133">Transmembrane helix</keyword>
<evidence type="ECO:0000259" key="2">
    <source>
        <dbReference type="Pfam" id="PF11127"/>
    </source>
</evidence>
<gene>
    <name evidence="3" type="ORF">H8K47_06255</name>
</gene>
<accession>A0A923KV47</accession>
<proteinExistence type="predicted"/>
<sequence>MSSWQIVRIVAGLFILLSLTLGLPDSPWFINTWWLAVTAFVGVNLMQSGFTEWCLLESVLRKFGVKAGN</sequence>
<keyword evidence="1" id="KW-0812">Transmembrane</keyword>
<name>A0A923KV47_9BURK</name>
<dbReference type="EMBL" id="JACOGG010000005">
    <property type="protein sequence ID" value="MBC3934957.1"/>
    <property type="molecule type" value="Genomic_DNA"/>
</dbReference>
<protein>
    <submittedName>
        <fullName evidence="3">DUF2892 domain-containing protein</fullName>
    </submittedName>
</protein>
<dbReference type="Gene3D" id="6.10.140.1340">
    <property type="match status" value="1"/>
</dbReference>
<keyword evidence="1" id="KW-0472">Membrane</keyword>
<reference evidence="3" key="1">
    <citation type="submission" date="2020-08" db="EMBL/GenBank/DDBJ databases">
        <title>Novel species isolated from subtropical streams in China.</title>
        <authorList>
            <person name="Lu H."/>
        </authorList>
    </citation>
    <scope>NUCLEOTIDE SEQUENCE</scope>
    <source>
        <strain evidence="3">CY7W</strain>
    </source>
</reference>